<feature type="transmembrane region" description="Helical" evidence="2">
    <location>
        <begin position="259"/>
        <end position="285"/>
    </location>
</feature>
<dbReference type="Pfam" id="PF06772">
    <property type="entry name" value="LtrA"/>
    <property type="match status" value="1"/>
</dbReference>
<reference evidence="3 4" key="1">
    <citation type="submission" date="2021-08" db="EMBL/GenBank/DDBJ databases">
        <title>Streptomyces sp. PTM05 isolated from lichen.</title>
        <authorList>
            <person name="Somphong A."/>
            <person name="Phongsopitanun W."/>
            <person name="Tanasupawat S."/>
        </authorList>
    </citation>
    <scope>NUCLEOTIDE SEQUENCE [LARGE SCALE GENOMIC DNA]</scope>
    <source>
        <strain evidence="3 4">Ptm05</strain>
    </source>
</reference>
<keyword evidence="4" id="KW-1185">Reference proteome</keyword>
<comment type="caution">
    <text evidence="3">The sequence shown here is derived from an EMBL/GenBank/DDBJ whole genome shotgun (WGS) entry which is preliminary data.</text>
</comment>
<feature type="transmembrane region" description="Helical" evidence="2">
    <location>
        <begin position="350"/>
        <end position="368"/>
    </location>
</feature>
<feature type="transmembrane region" description="Helical" evidence="2">
    <location>
        <begin position="311"/>
        <end position="330"/>
    </location>
</feature>
<evidence type="ECO:0000256" key="2">
    <source>
        <dbReference type="SAM" id="Phobius"/>
    </source>
</evidence>
<keyword evidence="2" id="KW-0812">Transmembrane</keyword>
<gene>
    <name evidence="3" type="ORF">K7472_01885</name>
</gene>
<keyword evidence="2" id="KW-0472">Membrane</keyword>
<dbReference type="Proteomes" id="UP001198565">
    <property type="component" value="Unassembled WGS sequence"/>
</dbReference>
<dbReference type="RefSeq" id="WP_222973264.1">
    <property type="nucleotide sequence ID" value="NZ_JAINVZ010000001.1"/>
</dbReference>
<feature type="transmembrane region" description="Helical" evidence="2">
    <location>
        <begin position="380"/>
        <end position="398"/>
    </location>
</feature>
<evidence type="ECO:0000313" key="3">
    <source>
        <dbReference type="EMBL" id="MBY8883597.1"/>
    </source>
</evidence>
<organism evidence="3 4">
    <name type="scientific">Streptantibioticus parmotrematis</name>
    <dbReference type="NCBI Taxonomy" id="2873249"/>
    <lineage>
        <taxon>Bacteria</taxon>
        <taxon>Bacillati</taxon>
        <taxon>Actinomycetota</taxon>
        <taxon>Actinomycetes</taxon>
        <taxon>Kitasatosporales</taxon>
        <taxon>Streptomycetaceae</taxon>
        <taxon>Streptantibioticus</taxon>
    </lineage>
</organism>
<evidence type="ECO:0000313" key="4">
    <source>
        <dbReference type="Proteomes" id="UP001198565"/>
    </source>
</evidence>
<feature type="region of interest" description="Disordered" evidence="1">
    <location>
        <begin position="1"/>
        <end position="28"/>
    </location>
</feature>
<dbReference type="PANTHER" id="PTHR36840">
    <property type="entry name" value="BLL5714 PROTEIN"/>
    <property type="match status" value="1"/>
</dbReference>
<keyword evidence="2" id="KW-1133">Transmembrane helix</keyword>
<feature type="transmembrane region" description="Helical" evidence="2">
    <location>
        <begin position="137"/>
        <end position="158"/>
    </location>
</feature>
<dbReference type="EMBL" id="JAINVZ010000001">
    <property type="protein sequence ID" value="MBY8883597.1"/>
    <property type="molecule type" value="Genomic_DNA"/>
</dbReference>
<feature type="transmembrane region" description="Helical" evidence="2">
    <location>
        <begin position="404"/>
        <end position="423"/>
    </location>
</feature>
<accession>A0ABS7QK95</accession>
<sequence>MSEGNGRGGIGREGGGLGGRRTRGPGGGGADRILPADRGFAGHRATSIELLFDLVFVFAFSQISSFLVHRQSTAQLGQGLVILTLLWWVWAAYAALGNQARGDTAVVKMGFTAGMAAMFITALAIREAWSDAPGGLYAPLVFVYGIIANRVVYCLLAFHIADDDPQLLAYVRRSAVRMAVTSAALLVGAERAGTSQLVLWTLAAVADWLMPRLVPADRGWPVPNAAHFAERHGLILIIAIGELMISVGDGVSVNQEGRHVALSLPVIETGVYCIVLAVCLWWLYFDFVGPPAARRLSVLHGSDRTRFARRAYGLLHFLLIAGVVYIALGLEEVIDVLQRTPDHPDLHAPLPWSALVALYGGTCAYLAAGPAIQRLSTRAPSVLQLGAAVLCLAFLPVAHEVSALAALAFVAGLLVVLVSTEGLRRAHAGLEWW</sequence>
<protein>
    <submittedName>
        <fullName evidence="3">Low temperature requirement protein A</fullName>
    </submittedName>
</protein>
<feature type="transmembrane region" description="Helical" evidence="2">
    <location>
        <begin position="234"/>
        <end position="253"/>
    </location>
</feature>
<feature type="transmembrane region" description="Helical" evidence="2">
    <location>
        <begin position="74"/>
        <end position="93"/>
    </location>
</feature>
<dbReference type="InterPro" id="IPR010640">
    <property type="entry name" value="Low_temperature_requirement_A"/>
</dbReference>
<name>A0ABS7QK95_9ACTN</name>
<dbReference type="PANTHER" id="PTHR36840:SF1">
    <property type="entry name" value="BLL5714 PROTEIN"/>
    <property type="match status" value="1"/>
</dbReference>
<evidence type="ECO:0000256" key="1">
    <source>
        <dbReference type="SAM" id="MobiDB-lite"/>
    </source>
</evidence>
<proteinExistence type="predicted"/>
<feature type="transmembrane region" description="Helical" evidence="2">
    <location>
        <begin position="105"/>
        <end position="125"/>
    </location>
</feature>
<feature type="transmembrane region" description="Helical" evidence="2">
    <location>
        <begin position="50"/>
        <end position="68"/>
    </location>
</feature>